<dbReference type="FunFam" id="2.60.40.10:FF:001310">
    <property type="entry name" value="HERV-H LTR-associating 2"/>
    <property type="match status" value="1"/>
</dbReference>
<dbReference type="SUPFAM" id="SSF48726">
    <property type="entry name" value="Immunoglobulin"/>
    <property type="match status" value="3"/>
</dbReference>
<dbReference type="GO" id="GO:0071222">
    <property type="term" value="P:cellular response to lipopolysaccharide"/>
    <property type="evidence" value="ECO:0007669"/>
    <property type="project" value="TreeGrafter"/>
</dbReference>
<proteinExistence type="predicted"/>
<keyword evidence="16" id="KW-1185">Reference proteome</keyword>
<evidence type="ECO:0000313" key="16">
    <source>
        <dbReference type="Proteomes" id="UP000314987"/>
    </source>
</evidence>
<dbReference type="STRING" id="29139.ENSVURP00010018047"/>
<evidence type="ECO:0000313" key="15">
    <source>
        <dbReference type="Ensembl" id="ENSVURP00010018047.1"/>
    </source>
</evidence>
<dbReference type="GO" id="GO:0006955">
    <property type="term" value="P:immune response"/>
    <property type="evidence" value="ECO:0007669"/>
    <property type="project" value="TreeGrafter"/>
</dbReference>
<evidence type="ECO:0000256" key="4">
    <source>
        <dbReference type="ARBA" id="ARBA00022729"/>
    </source>
</evidence>
<dbReference type="GeneTree" id="ENSGT00940000162944"/>
<dbReference type="InterPro" id="IPR036179">
    <property type="entry name" value="Ig-like_dom_sf"/>
</dbReference>
<dbReference type="SMART" id="SM00406">
    <property type="entry name" value="IGv"/>
    <property type="match status" value="2"/>
</dbReference>
<evidence type="ECO:0000256" key="13">
    <source>
        <dbReference type="SAM" id="SignalP"/>
    </source>
</evidence>
<evidence type="ECO:0000256" key="12">
    <source>
        <dbReference type="SAM" id="Phobius"/>
    </source>
</evidence>
<keyword evidence="8" id="KW-0675">Receptor</keyword>
<organism evidence="15 16">
    <name type="scientific">Vombatus ursinus</name>
    <name type="common">Common wombat</name>
    <dbReference type="NCBI Taxonomy" id="29139"/>
    <lineage>
        <taxon>Eukaryota</taxon>
        <taxon>Metazoa</taxon>
        <taxon>Chordata</taxon>
        <taxon>Craniata</taxon>
        <taxon>Vertebrata</taxon>
        <taxon>Euteleostomi</taxon>
        <taxon>Mammalia</taxon>
        <taxon>Metatheria</taxon>
        <taxon>Diprotodontia</taxon>
        <taxon>Vombatidae</taxon>
        <taxon>Vombatus</taxon>
    </lineage>
</organism>
<gene>
    <name evidence="15" type="primary">HHLA2</name>
</gene>
<dbReference type="PANTHER" id="PTHR25466">
    <property type="entry name" value="T-LYMPHOCYTE ACTIVATION ANTIGEN"/>
    <property type="match status" value="1"/>
</dbReference>
<keyword evidence="4 13" id="KW-0732">Signal</keyword>
<evidence type="ECO:0000256" key="2">
    <source>
        <dbReference type="ARBA" id="ARBA00022475"/>
    </source>
</evidence>
<evidence type="ECO:0000256" key="1">
    <source>
        <dbReference type="ARBA" id="ARBA00004251"/>
    </source>
</evidence>
<reference evidence="15" key="2">
    <citation type="submission" date="2025-08" db="UniProtKB">
        <authorList>
            <consortium name="Ensembl"/>
        </authorList>
    </citation>
    <scope>IDENTIFICATION</scope>
</reference>
<dbReference type="InterPro" id="IPR013783">
    <property type="entry name" value="Ig-like_fold"/>
</dbReference>
<dbReference type="GO" id="GO:0009897">
    <property type="term" value="C:external side of plasma membrane"/>
    <property type="evidence" value="ECO:0007669"/>
    <property type="project" value="TreeGrafter"/>
</dbReference>
<dbReference type="InterPro" id="IPR007110">
    <property type="entry name" value="Ig-like_dom"/>
</dbReference>
<keyword evidence="5 12" id="KW-1133">Transmembrane helix</keyword>
<feature type="chain" id="PRO_5021446005" description="Ig-like domain-containing protein" evidence="13">
    <location>
        <begin position="22"/>
        <end position="404"/>
    </location>
</feature>
<keyword evidence="6 12" id="KW-0472">Membrane</keyword>
<feature type="domain" description="Ig-like" evidence="14">
    <location>
        <begin position="159"/>
        <end position="215"/>
    </location>
</feature>
<reference evidence="16" key="1">
    <citation type="submission" date="2018-12" db="EMBL/GenBank/DDBJ databases">
        <authorList>
            <person name="Yazar S."/>
        </authorList>
    </citation>
    <scope>NUCLEOTIDE SEQUENCE [LARGE SCALE GENOMIC DNA]</scope>
</reference>
<reference evidence="15" key="3">
    <citation type="submission" date="2025-09" db="UniProtKB">
        <authorList>
            <consortium name="Ensembl"/>
        </authorList>
    </citation>
    <scope>IDENTIFICATION</scope>
</reference>
<dbReference type="GO" id="GO:0042102">
    <property type="term" value="P:positive regulation of T cell proliferation"/>
    <property type="evidence" value="ECO:0007669"/>
    <property type="project" value="TreeGrafter"/>
</dbReference>
<feature type="transmembrane region" description="Helical" evidence="12">
    <location>
        <begin position="348"/>
        <end position="369"/>
    </location>
</feature>
<name>A0A4X2LAI8_VOMUR</name>
<feature type="signal peptide" evidence="13">
    <location>
        <begin position="1"/>
        <end position="21"/>
    </location>
</feature>
<keyword evidence="9" id="KW-0325">Glycoprotein</keyword>
<evidence type="ECO:0000256" key="11">
    <source>
        <dbReference type="SAM" id="MobiDB-lite"/>
    </source>
</evidence>
<dbReference type="AlphaFoldDB" id="A0A4X2LAI8"/>
<evidence type="ECO:0000256" key="3">
    <source>
        <dbReference type="ARBA" id="ARBA00022692"/>
    </source>
</evidence>
<sequence>MKVQSLLNLYLLTVLVQPLIGFDDGFPSPYFNRLFSQPMTTVVGRLYEDVILPCSFEKGHGIVIHWQKEGKLVHSYYRESDHLEQQEPDYAKRTSLFLNEINNGNASLELRRLNLQDEGVYTCYAATVAETKHIEVELKLGAFITPVMEYQEQNGDDYLTCYLFGAHPLPTITWTANNATSLESNIEVLSHPLFSVKSQLNITGSNSSYQCIIENLVLNQRWIGKWKTEGTLLTTEGKKVLFPCKLKNEDFSPEKSITVSWYRVENSSSTILASFSSSSSRVVFDNRFTWTKDMTQEKYKFSLTLMSPTPSNNGKYLCNISSVNYTELTVQPLTVEPSQGNSFNNTCIILWAILAPGVVLGLVGALIYWKKNCNSNSSPTGEQEERESMNLPICENQHHEALKQ</sequence>
<feature type="domain" description="Ig-like" evidence="14">
    <location>
        <begin position="236"/>
        <end position="329"/>
    </location>
</feature>
<feature type="region of interest" description="Disordered" evidence="11">
    <location>
        <begin position="375"/>
        <end position="395"/>
    </location>
</feature>
<dbReference type="GO" id="GO:0042130">
    <property type="term" value="P:negative regulation of T cell proliferation"/>
    <property type="evidence" value="ECO:0007669"/>
    <property type="project" value="TreeGrafter"/>
</dbReference>
<keyword evidence="2" id="KW-1003">Cell membrane</keyword>
<evidence type="ECO:0000256" key="7">
    <source>
        <dbReference type="ARBA" id="ARBA00023157"/>
    </source>
</evidence>
<dbReference type="PANTHER" id="PTHR25466:SF14">
    <property type="entry name" value="BUTYROPHILIN SUBFAMILY 2 MEMBER A2-LIKE-RELATED"/>
    <property type="match status" value="1"/>
</dbReference>
<keyword evidence="3 12" id="KW-0812">Transmembrane</keyword>
<keyword evidence="7" id="KW-1015">Disulfide bond</keyword>
<dbReference type="SMART" id="SM00409">
    <property type="entry name" value="IG"/>
    <property type="match status" value="2"/>
</dbReference>
<dbReference type="InterPro" id="IPR003598">
    <property type="entry name" value="Ig_sub2"/>
</dbReference>
<dbReference type="GO" id="GO:0007166">
    <property type="term" value="P:cell surface receptor signaling pathway"/>
    <property type="evidence" value="ECO:0007669"/>
    <property type="project" value="TreeGrafter"/>
</dbReference>
<evidence type="ECO:0000256" key="6">
    <source>
        <dbReference type="ARBA" id="ARBA00023136"/>
    </source>
</evidence>
<protein>
    <recommendedName>
        <fullName evidence="14">Ig-like domain-containing protein</fullName>
    </recommendedName>
</protein>
<dbReference type="Gene3D" id="2.60.40.10">
    <property type="entry name" value="Immunoglobulins"/>
    <property type="match status" value="3"/>
</dbReference>
<dbReference type="InterPro" id="IPR051713">
    <property type="entry name" value="T-cell_Activation_Regulation"/>
</dbReference>
<evidence type="ECO:0000256" key="10">
    <source>
        <dbReference type="ARBA" id="ARBA00023319"/>
    </source>
</evidence>
<dbReference type="FunFam" id="2.60.40.10:FF:000142">
    <property type="entry name" value="V-set domain-containing T-cell activation inhibitor 1"/>
    <property type="match status" value="1"/>
</dbReference>
<dbReference type="Pfam" id="PF07686">
    <property type="entry name" value="V-set"/>
    <property type="match status" value="2"/>
</dbReference>
<dbReference type="SMART" id="SM00408">
    <property type="entry name" value="IGc2"/>
    <property type="match status" value="1"/>
</dbReference>
<dbReference type="Proteomes" id="UP000314987">
    <property type="component" value="Unassembled WGS sequence"/>
</dbReference>
<keyword evidence="10" id="KW-0393">Immunoglobulin domain</keyword>
<accession>A0A4X2LAI8</accession>
<dbReference type="InterPro" id="IPR003599">
    <property type="entry name" value="Ig_sub"/>
</dbReference>
<comment type="subcellular location">
    <subcellularLocation>
        <location evidence="1">Cell membrane</location>
        <topology evidence="1">Single-pass type I membrane protein</topology>
    </subcellularLocation>
</comment>
<dbReference type="Ensembl" id="ENSVURT00010020506.1">
    <property type="protein sequence ID" value="ENSVURP00010018047.1"/>
    <property type="gene ID" value="ENSVURG00010013790.1"/>
</dbReference>
<dbReference type="OMA" id="TIYEPRV"/>
<dbReference type="InterPro" id="IPR013106">
    <property type="entry name" value="Ig_V-set"/>
</dbReference>
<evidence type="ECO:0000256" key="5">
    <source>
        <dbReference type="ARBA" id="ARBA00022989"/>
    </source>
</evidence>
<evidence type="ECO:0000256" key="9">
    <source>
        <dbReference type="ARBA" id="ARBA00023180"/>
    </source>
</evidence>
<evidence type="ECO:0000256" key="8">
    <source>
        <dbReference type="ARBA" id="ARBA00023170"/>
    </source>
</evidence>
<evidence type="ECO:0000259" key="14">
    <source>
        <dbReference type="PROSITE" id="PS50835"/>
    </source>
</evidence>
<dbReference type="PROSITE" id="PS50835">
    <property type="entry name" value="IG_LIKE"/>
    <property type="match status" value="3"/>
</dbReference>
<feature type="domain" description="Ig-like" evidence="14">
    <location>
        <begin position="29"/>
        <end position="135"/>
    </location>
</feature>
<dbReference type="GO" id="GO:0031295">
    <property type="term" value="P:T cell costimulation"/>
    <property type="evidence" value="ECO:0007669"/>
    <property type="project" value="TreeGrafter"/>
</dbReference>